<dbReference type="OrthoDB" id="5491537at2"/>
<gene>
    <name evidence="1" type="ORF">MEBOL_007316</name>
</gene>
<name>A0A250IRB0_9BACT</name>
<evidence type="ECO:0000313" key="1">
    <source>
        <dbReference type="EMBL" id="ATB33818.1"/>
    </source>
</evidence>
<evidence type="ECO:0000313" key="2">
    <source>
        <dbReference type="Proteomes" id="UP000217289"/>
    </source>
</evidence>
<dbReference type="KEGG" id="mbd:MEBOL_007316"/>
<proteinExistence type="predicted"/>
<reference evidence="1 2" key="1">
    <citation type="submission" date="2017-06" db="EMBL/GenBank/DDBJ databases">
        <authorList>
            <person name="Kim H.J."/>
            <person name="Triplett B.A."/>
        </authorList>
    </citation>
    <scope>NUCLEOTIDE SEQUENCE [LARGE SCALE GENOMIC DNA]</scope>
    <source>
        <strain evidence="1 2">DSM 14713</strain>
    </source>
</reference>
<keyword evidence="2" id="KW-1185">Reference proteome</keyword>
<dbReference type="EMBL" id="CP022163">
    <property type="protein sequence ID" value="ATB33818.1"/>
    <property type="molecule type" value="Genomic_DNA"/>
</dbReference>
<dbReference type="RefSeq" id="WP_157823891.1">
    <property type="nucleotide sequence ID" value="NZ_CP022163.1"/>
</dbReference>
<accession>A0A250IRB0</accession>
<dbReference type="AlphaFoldDB" id="A0A250IRB0"/>
<protein>
    <submittedName>
        <fullName evidence="1">Uncharacterized protein</fullName>
    </submittedName>
</protein>
<organism evidence="1 2">
    <name type="scientific">Melittangium boletus DSM 14713</name>
    <dbReference type="NCBI Taxonomy" id="1294270"/>
    <lineage>
        <taxon>Bacteria</taxon>
        <taxon>Pseudomonadati</taxon>
        <taxon>Myxococcota</taxon>
        <taxon>Myxococcia</taxon>
        <taxon>Myxococcales</taxon>
        <taxon>Cystobacterineae</taxon>
        <taxon>Archangiaceae</taxon>
        <taxon>Melittangium</taxon>
    </lineage>
</organism>
<sequence>MTGSWIPPRREPNEAKREFTRLEPIVARVVSERGGSLASWLKQTLLHATGGPIKDSFKGAKRLVALGSQELRELDSDEARIHTKKLWEYQHPTLDTVTQVTARHRTMQDMVMPVLDSIKWGEVGATLHGGVKILLPLTQDFLLKTESVDEGVVPESSKGFWQLPANLHSSFHHIFGYEINSSRQVRAIATPDTGAILPVGSNQPFRILVCLALGCTGERNDFEPGGVLGAARLLPHLMIATNKPVESVEGAITLTRNERTPHVSMGDDEMAPEISSGLYADNNDKTVTPDLPFWNLLFDYYWAEPSPGKFEVVKRGAVKRTSVGAVKSLREVIVPGPMGTLPAGAKYHARNVTKWARQGEFDNIHMAPKMKLPWEAVAKSPPAWNLNAPVSMAPFCAHDCFHTHWRWGNLRYDPFGWFDTNPKWVRGWSGGSPTSPGTPYSEPGAPLVPCNQDVTLHLLSKRSFKYVARAYAPAVGEWQIIMHHGSAYAIDTSVLAETVQSVLGTLAGPPANASKGSWARFYWGLRYGTYVYNKFADANPRLSASPTGIKFAERLQLDATSLAKLRAL</sequence>
<dbReference type="Proteomes" id="UP000217289">
    <property type="component" value="Chromosome"/>
</dbReference>